<dbReference type="Gene3D" id="6.10.340.10">
    <property type="match status" value="1"/>
</dbReference>
<evidence type="ECO:0000256" key="8">
    <source>
        <dbReference type="PROSITE-ProRule" id="PRU00284"/>
    </source>
</evidence>
<evidence type="ECO:0000259" key="11">
    <source>
        <dbReference type="PROSITE" id="PS50885"/>
    </source>
</evidence>
<sequence length="590" mass="64837">MTRKLNFSKKISVKLLLLISIIIIVISTSIGVISYTFAKKELMNSGMLDLKHLADGAIPTLELLNEDVESGKITVKQAKEKAREIFNGPKIEKDGKKVYDFSKTPFLYKKEGYLFAYNSKARVEMHPSLPIGEDKYDTKNNTGEYVIRNILKAARAESLEDHYYTYGWTNPGETNEREKMAYLVYYEPWDWHIGVGAYTDEFYAGIDNLKLLILMITVVITVASLVVFHFMARPKIRLLRAASDASLLIANGQLNIPKLAESEDEIGQIGISFNKMSAGLKSQMEKLRETSSSLVFAATELSAVSEETSASSEQIGVAMSEISRGTVSQSSDIEETSRNIESLTGSIEKMNEQQHAIKEITLHSDKATKNGKLIINSLKQSNEQSMEASDKISMGITSLYNKIQDISQITQSIEGISKQTNLLALNASIEAARAGEHGKGFAVVAEEVRKLAEESNQAAKQIHNMILGIEQETEATVLTMAETIQLSTELTEAVSNTESEFAEIETAVQQTITAIEQLNSEINTITVQSGGIAASIQNVSAISQETAASTEEITASVDEQIKAISNMSRSADSLTAIGDELNSIVKNYTF</sequence>
<dbReference type="Pfam" id="PF00672">
    <property type="entry name" value="HAMP"/>
    <property type="match status" value="1"/>
</dbReference>
<proteinExistence type="inferred from homology"/>
<dbReference type="Proteomes" id="UP000234951">
    <property type="component" value="Unassembled WGS sequence"/>
</dbReference>
<reference evidence="13 15" key="2">
    <citation type="submission" date="2017-12" db="EMBL/GenBank/DDBJ databases">
        <title>Comparative Functional Genomics of Dry Heat Resistant strains isolated from the Viking Spacecraft.</title>
        <authorList>
            <person name="Seuylemezian A."/>
            <person name="Cooper K."/>
            <person name="Vaishampayan P."/>
        </authorList>
    </citation>
    <scope>NUCLEOTIDE SEQUENCE [LARGE SCALE GENOMIC DNA]</scope>
    <source>
        <strain evidence="13 15">ATCC 29669</strain>
    </source>
</reference>
<evidence type="ECO:0000313" key="13">
    <source>
        <dbReference type="EMBL" id="PLR94705.1"/>
    </source>
</evidence>
<evidence type="ECO:0000256" key="9">
    <source>
        <dbReference type="SAM" id="Phobius"/>
    </source>
</evidence>
<dbReference type="EMBL" id="PGVD01000046">
    <property type="protein sequence ID" value="PLR94705.1"/>
    <property type="molecule type" value="Genomic_DNA"/>
</dbReference>
<evidence type="ECO:0000256" key="6">
    <source>
        <dbReference type="ARBA" id="ARBA00023224"/>
    </source>
</evidence>
<keyword evidence="2" id="KW-1003">Cell membrane</keyword>
<evidence type="ECO:0000256" key="2">
    <source>
        <dbReference type="ARBA" id="ARBA00022475"/>
    </source>
</evidence>
<dbReference type="GO" id="GO:0005886">
    <property type="term" value="C:plasma membrane"/>
    <property type="evidence" value="ECO:0007669"/>
    <property type="project" value="UniProtKB-SubCell"/>
</dbReference>
<dbReference type="AlphaFoldDB" id="A0A2N5GQX0"/>
<evidence type="ECO:0000313" key="14">
    <source>
        <dbReference type="Proteomes" id="UP000234951"/>
    </source>
</evidence>
<comment type="subcellular location">
    <subcellularLocation>
        <location evidence="1">Cell membrane</location>
        <topology evidence="1">Multi-pass membrane protein</topology>
    </subcellularLocation>
</comment>
<dbReference type="PROSITE" id="PS50111">
    <property type="entry name" value="CHEMOTAXIS_TRANSDUC_2"/>
    <property type="match status" value="1"/>
</dbReference>
<evidence type="ECO:0000313" key="15">
    <source>
        <dbReference type="Proteomes" id="UP000235114"/>
    </source>
</evidence>
<dbReference type="GO" id="GO:0007165">
    <property type="term" value="P:signal transduction"/>
    <property type="evidence" value="ECO:0007669"/>
    <property type="project" value="UniProtKB-KW"/>
</dbReference>
<evidence type="ECO:0000256" key="7">
    <source>
        <dbReference type="ARBA" id="ARBA00029447"/>
    </source>
</evidence>
<dbReference type="OrthoDB" id="9810264at2"/>
<dbReference type="GO" id="GO:0004888">
    <property type="term" value="F:transmembrane signaling receptor activity"/>
    <property type="evidence" value="ECO:0007669"/>
    <property type="project" value="InterPro"/>
</dbReference>
<keyword evidence="3 9" id="KW-0812">Transmembrane</keyword>
<organism evidence="12 14">
    <name type="scientific">Bacillus canaveralius</name>
    <dbReference type="NCBI Taxonomy" id="1403243"/>
    <lineage>
        <taxon>Bacteria</taxon>
        <taxon>Bacillati</taxon>
        <taxon>Bacillota</taxon>
        <taxon>Bacilli</taxon>
        <taxon>Bacillales</taxon>
        <taxon>Bacillaceae</taxon>
        <taxon>Bacillus</taxon>
    </lineage>
</organism>
<dbReference type="SUPFAM" id="SSF58104">
    <property type="entry name" value="Methyl-accepting chemotaxis protein (MCP) signaling domain"/>
    <property type="match status" value="1"/>
</dbReference>
<dbReference type="InterPro" id="IPR003660">
    <property type="entry name" value="HAMP_dom"/>
</dbReference>
<dbReference type="PRINTS" id="PR00260">
    <property type="entry name" value="CHEMTRNSDUCR"/>
</dbReference>
<dbReference type="PANTHER" id="PTHR32089:SF112">
    <property type="entry name" value="LYSOZYME-LIKE PROTEIN-RELATED"/>
    <property type="match status" value="1"/>
</dbReference>
<evidence type="ECO:0000256" key="3">
    <source>
        <dbReference type="ARBA" id="ARBA00022692"/>
    </source>
</evidence>
<dbReference type="InterPro" id="IPR033480">
    <property type="entry name" value="sCache_2"/>
</dbReference>
<keyword evidence="5 9" id="KW-0472">Membrane</keyword>
<keyword evidence="4 9" id="KW-1133">Transmembrane helix</keyword>
<feature type="domain" description="Methyl-accepting transducer" evidence="10">
    <location>
        <begin position="304"/>
        <end position="554"/>
    </location>
</feature>
<name>A0A2N5GQX0_9BACI</name>
<dbReference type="Gene3D" id="1.10.287.950">
    <property type="entry name" value="Methyl-accepting chemotaxis protein"/>
    <property type="match status" value="1"/>
</dbReference>
<keyword evidence="15" id="KW-1185">Reference proteome</keyword>
<evidence type="ECO:0000256" key="5">
    <source>
        <dbReference type="ARBA" id="ARBA00023136"/>
    </source>
</evidence>
<reference evidence="12 14" key="1">
    <citation type="submission" date="2017-11" db="EMBL/GenBank/DDBJ databases">
        <title>Comparitive Functional Genomics of Dry Heat Resistant strains isolated from the Viking Spacecraft.</title>
        <authorList>
            <person name="Seuylemezian A."/>
            <person name="Cooper K."/>
            <person name="Vaishampayan P."/>
        </authorList>
    </citation>
    <scope>NUCLEOTIDE SEQUENCE [LARGE SCALE GENOMIC DNA]</scope>
    <source>
        <strain evidence="12 14">M4.6</strain>
    </source>
</reference>
<evidence type="ECO:0000313" key="12">
    <source>
        <dbReference type="EMBL" id="PLR85634.1"/>
    </source>
</evidence>
<protein>
    <submittedName>
        <fullName evidence="12">Methyl-accepting chemotaxis protein</fullName>
    </submittedName>
</protein>
<dbReference type="InterPro" id="IPR004090">
    <property type="entry name" value="Chemotax_Me-accpt_rcpt"/>
</dbReference>
<keyword evidence="6 8" id="KW-0807">Transducer</keyword>
<dbReference type="Proteomes" id="UP000235114">
    <property type="component" value="Unassembled WGS sequence"/>
</dbReference>
<comment type="similarity">
    <text evidence="7">Belongs to the methyl-accepting chemotaxis (MCP) protein family.</text>
</comment>
<gene>
    <name evidence="12" type="ORF">CU635_04060</name>
    <name evidence="13" type="ORF">CVD25_15985</name>
</gene>
<dbReference type="Gene3D" id="3.30.450.20">
    <property type="entry name" value="PAS domain"/>
    <property type="match status" value="1"/>
</dbReference>
<dbReference type="SMART" id="SM00304">
    <property type="entry name" value="HAMP"/>
    <property type="match status" value="1"/>
</dbReference>
<dbReference type="SMART" id="SM01049">
    <property type="entry name" value="Cache_2"/>
    <property type="match status" value="1"/>
</dbReference>
<feature type="transmembrane region" description="Helical" evidence="9">
    <location>
        <begin position="12"/>
        <end position="38"/>
    </location>
</feature>
<feature type="transmembrane region" description="Helical" evidence="9">
    <location>
        <begin position="211"/>
        <end position="232"/>
    </location>
</feature>
<dbReference type="GO" id="GO:0006935">
    <property type="term" value="P:chemotaxis"/>
    <property type="evidence" value="ECO:0007669"/>
    <property type="project" value="InterPro"/>
</dbReference>
<evidence type="ECO:0000259" key="10">
    <source>
        <dbReference type="PROSITE" id="PS50111"/>
    </source>
</evidence>
<evidence type="ECO:0000256" key="4">
    <source>
        <dbReference type="ARBA" id="ARBA00022989"/>
    </source>
</evidence>
<evidence type="ECO:0000256" key="1">
    <source>
        <dbReference type="ARBA" id="ARBA00004651"/>
    </source>
</evidence>
<dbReference type="PANTHER" id="PTHR32089">
    <property type="entry name" value="METHYL-ACCEPTING CHEMOTAXIS PROTEIN MCPB"/>
    <property type="match status" value="1"/>
</dbReference>
<dbReference type="EMBL" id="PGVA01000005">
    <property type="protein sequence ID" value="PLR85634.1"/>
    <property type="molecule type" value="Genomic_DNA"/>
</dbReference>
<dbReference type="Pfam" id="PF00015">
    <property type="entry name" value="MCPsignal"/>
    <property type="match status" value="1"/>
</dbReference>
<dbReference type="PROSITE" id="PS50885">
    <property type="entry name" value="HAMP"/>
    <property type="match status" value="1"/>
</dbReference>
<dbReference type="InterPro" id="IPR004089">
    <property type="entry name" value="MCPsignal_dom"/>
</dbReference>
<dbReference type="Pfam" id="PF17200">
    <property type="entry name" value="sCache_2"/>
    <property type="match status" value="1"/>
</dbReference>
<comment type="caution">
    <text evidence="12">The sequence shown here is derived from an EMBL/GenBank/DDBJ whole genome shotgun (WGS) entry which is preliminary data.</text>
</comment>
<dbReference type="SMART" id="SM00283">
    <property type="entry name" value="MA"/>
    <property type="match status" value="1"/>
</dbReference>
<feature type="domain" description="HAMP" evidence="11">
    <location>
        <begin position="233"/>
        <end position="285"/>
    </location>
</feature>
<accession>A0A2N5GQX0</accession>
<dbReference type="CDD" id="cd06225">
    <property type="entry name" value="HAMP"/>
    <property type="match status" value="1"/>
</dbReference>